<dbReference type="EMBL" id="JAPCXB010000008">
    <property type="protein sequence ID" value="KAJ1615293.1"/>
    <property type="molecule type" value="Genomic_DNA"/>
</dbReference>
<keyword evidence="3" id="KW-1185">Reference proteome</keyword>
<evidence type="ECO:0000256" key="1">
    <source>
        <dbReference type="SAM" id="MobiDB-lite"/>
    </source>
</evidence>
<protein>
    <submittedName>
        <fullName evidence="2">Uncharacterized protein</fullName>
    </submittedName>
</protein>
<sequence length="283" mass="32024">MNKPVSSDNLKDAVRKWHAKRKKDPNNQTGIESALSESEVMLSAKKHDAKQISTLSNNTPVEVCHASQFSIEQKRPRSTEIEGNIKCIFDGPLSFDTIMELKRKKSNVVPNNDKTPKYSQEVVEQSFSNDHLIGDFIQQSSSSIMEDYREKIDLIHSRSMGYIQNFLNCNSVSELIRVFEFVISNLSDSIQEMINTSSIKADGGSYERSLDICIDFILSKSNSVDDKFDENSLEFLAKYPVTFESLKTLTKIEGLDTTMPCDVNNHIIKLCSQINKVYNSLNS</sequence>
<evidence type="ECO:0000313" key="2">
    <source>
        <dbReference type="EMBL" id="KAJ1615293.1"/>
    </source>
</evidence>
<comment type="caution">
    <text evidence="2">The sequence shown here is derived from an EMBL/GenBank/DDBJ whole genome shotgun (WGS) entry which is preliminary data.</text>
</comment>
<name>A0ABQ8PBP2_9CRYT</name>
<evidence type="ECO:0000313" key="3">
    <source>
        <dbReference type="Proteomes" id="UP001071777"/>
    </source>
</evidence>
<proteinExistence type="predicted"/>
<accession>A0ABQ8PBP2</accession>
<organism evidence="2 3">
    <name type="scientific">Cryptosporidium canis</name>
    <dbReference type="NCBI Taxonomy" id="195482"/>
    <lineage>
        <taxon>Eukaryota</taxon>
        <taxon>Sar</taxon>
        <taxon>Alveolata</taxon>
        <taxon>Apicomplexa</taxon>
        <taxon>Conoidasida</taxon>
        <taxon>Coccidia</taxon>
        <taxon>Eucoccidiorida</taxon>
        <taxon>Eimeriorina</taxon>
        <taxon>Cryptosporidiidae</taxon>
        <taxon>Cryptosporidium</taxon>
    </lineage>
</organism>
<feature type="region of interest" description="Disordered" evidence="1">
    <location>
        <begin position="1"/>
        <end position="32"/>
    </location>
</feature>
<reference evidence="2" key="1">
    <citation type="submission" date="2022-10" db="EMBL/GenBank/DDBJ databases">
        <title>Adaptive evolution leads to modifications in subtelomeric GC content in a zoonotic Cryptosporidium species.</title>
        <authorList>
            <person name="Li J."/>
            <person name="Feng Y."/>
            <person name="Xiao L."/>
        </authorList>
    </citation>
    <scope>NUCLEOTIDE SEQUENCE</scope>
    <source>
        <strain evidence="2">25894</strain>
    </source>
</reference>
<dbReference type="Proteomes" id="UP001071777">
    <property type="component" value="Unassembled WGS sequence"/>
</dbReference>
<gene>
    <name evidence="2" type="ORF">OJ252_260</name>
</gene>